<evidence type="ECO:0000313" key="2">
    <source>
        <dbReference type="Proteomes" id="UP000807504"/>
    </source>
</evidence>
<sequence>MPFFVKQAIQHLNELDEKFNLPPVEEEKYQRILNVFNDYTIVMINILNWDRYETEYVDDLLDVVYKLDCKLCEGEMDDKLLEMFEENIERVDFFADPGNGFY</sequence>
<reference evidence="1" key="1">
    <citation type="journal article" date="2020" name="bioRxiv">
        <title>Chromosome-level reference genome of the European wasp spider Argiope bruennichi: a resource for studies on range expansion and evolutionary adaptation.</title>
        <authorList>
            <person name="Sheffer M.M."/>
            <person name="Hoppe A."/>
            <person name="Krehenwinkel H."/>
            <person name="Uhl G."/>
            <person name="Kuss A.W."/>
            <person name="Jensen L."/>
            <person name="Jensen C."/>
            <person name="Gillespie R.G."/>
            <person name="Hoff K.J."/>
            <person name="Prost S."/>
        </authorList>
    </citation>
    <scope>NUCLEOTIDE SEQUENCE</scope>
</reference>
<keyword evidence="2" id="KW-1185">Reference proteome</keyword>
<reference evidence="1" key="2">
    <citation type="submission" date="2020-06" db="EMBL/GenBank/DDBJ databases">
        <authorList>
            <person name="Sheffer M."/>
        </authorList>
    </citation>
    <scope>NUCLEOTIDE SEQUENCE</scope>
</reference>
<accession>A0A8T0EXU5</accession>
<dbReference type="AlphaFoldDB" id="A0A8T0EXU5"/>
<name>A0A8T0EXU5_ARGBR</name>
<gene>
    <name evidence="1" type="ORF">HNY73_012828</name>
</gene>
<proteinExistence type="predicted"/>
<evidence type="ECO:0000313" key="1">
    <source>
        <dbReference type="EMBL" id="KAF8782561.1"/>
    </source>
</evidence>
<protein>
    <submittedName>
        <fullName evidence="1">Uncharacterized protein</fullName>
    </submittedName>
</protein>
<dbReference type="EMBL" id="JABXBU010001863">
    <property type="protein sequence ID" value="KAF8782561.1"/>
    <property type="molecule type" value="Genomic_DNA"/>
</dbReference>
<dbReference type="Proteomes" id="UP000807504">
    <property type="component" value="Unassembled WGS sequence"/>
</dbReference>
<comment type="caution">
    <text evidence="1">The sequence shown here is derived from an EMBL/GenBank/DDBJ whole genome shotgun (WGS) entry which is preliminary data.</text>
</comment>
<organism evidence="1 2">
    <name type="scientific">Argiope bruennichi</name>
    <name type="common">Wasp spider</name>
    <name type="synonym">Aranea bruennichi</name>
    <dbReference type="NCBI Taxonomy" id="94029"/>
    <lineage>
        <taxon>Eukaryota</taxon>
        <taxon>Metazoa</taxon>
        <taxon>Ecdysozoa</taxon>
        <taxon>Arthropoda</taxon>
        <taxon>Chelicerata</taxon>
        <taxon>Arachnida</taxon>
        <taxon>Araneae</taxon>
        <taxon>Araneomorphae</taxon>
        <taxon>Entelegynae</taxon>
        <taxon>Araneoidea</taxon>
        <taxon>Araneidae</taxon>
        <taxon>Argiope</taxon>
    </lineage>
</organism>